<accession>A0A518JN41</accession>
<dbReference type="OrthoDB" id="290434at2"/>
<dbReference type="AlphaFoldDB" id="A0A518JN41"/>
<proteinExistence type="predicted"/>
<dbReference type="Pfam" id="PF07618">
    <property type="entry name" value="DUF1580"/>
    <property type="match status" value="1"/>
</dbReference>
<dbReference type="KEGG" id="rcf:Poly24_06660"/>
<reference evidence="1 2" key="1">
    <citation type="submission" date="2019-02" db="EMBL/GenBank/DDBJ databases">
        <title>Deep-cultivation of Planctomycetes and their phenomic and genomic characterization uncovers novel biology.</title>
        <authorList>
            <person name="Wiegand S."/>
            <person name="Jogler M."/>
            <person name="Boedeker C."/>
            <person name="Pinto D."/>
            <person name="Vollmers J."/>
            <person name="Rivas-Marin E."/>
            <person name="Kohn T."/>
            <person name="Peeters S.H."/>
            <person name="Heuer A."/>
            <person name="Rast P."/>
            <person name="Oberbeckmann S."/>
            <person name="Bunk B."/>
            <person name="Jeske O."/>
            <person name="Meyerdierks A."/>
            <person name="Storesund J.E."/>
            <person name="Kallscheuer N."/>
            <person name="Luecker S."/>
            <person name="Lage O.M."/>
            <person name="Pohl T."/>
            <person name="Merkel B.J."/>
            <person name="Hornburger P."/>
            <person name="Mueller R.-W."/>
            <person name="Bruemmer F."/>
            <person name="Labrenz M."/>
            <person name="Spormann A.M."/>
            <person name="Op den Camp H."/>
            <person name="Overmann J."/>
            <person name="Amann R."/>
            <person name="Jetten M.S.M."/>
            <person name="Mascher T."/>
            <person name="Medema M.H."/>
            <person name="Devos D.P."/>
            <person name="Kaster A.-K."/>
            <person name="Ovreas L."/>
            <person name="Rohde M."/>
            <person name="Galperin M.Y."/>
            <person name="Jogler C."/>
        </authorList>
    </citation>
    <scope>NUCLEOTIDE SEQUENCE [LARGE SCALE GENOMIC DNA]</scope>
    <source>
        <strain evidence="1 2">Poly24</strain>
    </source>
</reference>
<dbReference type="InterPro" id="IPR011474">
    <property type="entry name" value="DUF1580"/>
</dbReference>
<evidence type="ECO:0000313" key="1">
    <source>
        <dbReference type="EMBL" id="QDV66976.1"/>
    </source>
</evidence>
<keyword evidence="2" id="KW-1185">Reference proteome</keyword>
<dbReference type="RefSeq" id="WP_145090349.1">
    <property type="nucleotide sequence ID" value="NZ_CP036348.1"/>
</dbReference>
<name>A0A518JN41_9BACT</name>
<dbReference type="Proteomes" id="UP000315082">
    <property type="component" value="Chromosome"/>
</dbReference>
<organism evidence="1 2">
    <name type="scientific">Rosistilla carotiformis</name>
    <dbReference type="NCBI Taxonomy" id="2528017"/>
    <lineage>
        <taxon>Bacteria</taxon>
        <taxon>Pseudomonadati</taxon>
        <taxon>Planctomycetota</taxon>
        <taxon>Planctomycetia</taxon>
        <taxon>Pirellulales</taxon>
        <taxon>Pirellulaceae</taxon>
        <taxon>Rosistilla</taxon>
    </lineage>
</organism>
<protein>
    <submittedName>
        <fullName evidence="1">Uncharacterized protein</fullName>
    </submittedName>
</protein>
<dbReference type="EMBL" id="CP036348">
    <property type="protein sequence ID" value="QDV66976.1"/>
    <property type="molecule type" value="Genomic_DNA"/>
</dbReference>
<gene>
    <name evidence="1" type="ORF">Poly24_06660</name>
</gene>
<sequence>MSLRDEGLLTLPEARKQFPGRPPALITMRRYVTVGLRGVVLESLLLNACRFTSRPAIDRFLIAASAPRAAKSNKAEGVNNG</sequence>
<evidence type="ECO:0000313" key="2">
    <source>
        <dbReference type="Proteomes" id="UP000315082"/>
    </source>
</evidence>